<comment type="caution">
    <text evidence="3">The sequence shown here is derived from an EMBL/GenBank/DDBJ whole genome shotgun (WGS) entry which is preliminary data.</text>
</comment>
<evidence type="ECO:0000313" key="4">
    <source>
        <dbReference type="EMBL" id="CAL6038540.1"/>
    </source>
</evidence>
<dbReference type="EMBL" id="CATOUU010001104">
    <property type="protein sequence ID" value="CAI9972296.1"/>
    <property type="molecule type" value="Genomic_DNA"/>
</dbReference>
<keyword evidence="6" id="KW-1185">Reference proteome</keyword>
<keyword evidence="1" id="KW-1133">Transmembrane helix</keyword>
<dbReference type="EMBL" id="CAXDID020000139">
    <property type="protein sequence ID" value="CAL6038540.1"/>
    <property type="molecule type" value="Genomic_DNA"/>
</dbReference>
<evidence type="ECO:0000313" key="3">
    <source>
        <dbReference type="EMBL" id="CAI9972297.1"/>
    </source>
</evidence>
<proteinExistence type="predicted"/>
<sequence>MYQIDQYQKQWQLLAHKILTCSHLHLHTYYLFNLQLIKITYILKGSYQSSVQSAHLQVIQESLSAQQNIIEIRQIYSTSTKDSEYYAASQPNGQGARLITWNLLVRILLRPIIFTSTLLTLCICAIHQQFTTSQTACSSPNTSFVCVYASH</sequence>
<reference evidence="4 6" key="2">
    <citation type="submission" date="2024-07" db="EMBL/GenBank/DDBJ databases">
        <authorList>
            <person name="Akdeniz Z."/>
        </authorList>
    </citation>
    <scope>NUCLEOTIDE SEQUENCE [LARGE SCALE GENOMIC DNA]</scope>
</reference>
<gene>
    <name evidence="4" type="ORF">HINF_LOCUS37420</name>
    <name evidence="5" type="ORF">HINF_LOCUS37421</name>
    <name evidence="2" type="ORF">HINF_LOCUS59941</name>
    <name evidence="3" type="ORF">HINF_LOCUS59942</name>
</gene>
<organism evidence="3">
    <name type="scientific">Hexamita inflata</name>
    <dbReference type="NCBI Taxonomy" id="28002"/>
    <lineage>
        <taxon>Eukaryota</taxon>
        <taxon>Metamonada</taxon>
        <taxon>Diplomonadida</taxon>
        <taxon>Hexamitidae</taxon>
        <taxon>Hexamitinae</taxon>
        <taxon>Hexamita</taxon>
    </lineage>
</organism>
<dbReference type="EMBL" id="CAXDID020000139">
    <property type="protein sequence ID" value="CAL6038542.1"/>
    <property type="molecule type" value="Genomic_DNA"/>
</dbReference>
<dbReference type="EMBL" id="CATOUU010001104">
    <property type="protein sequence ID" value="CAI9972297.1"/>
    <property type="molecule type" value="Genomic_DNA"/>
</dbReference>
<dbReference type="AlphaFoldDB" id="A0AA86V198"/>
<evidence type="ECO:0000313" key="2">
    <source>
        <dbReference type="EMBL" id="CAI9972296.1"/>
    </source>
</evidence>
<evidence type="ECO:0000313" key="6">
    <source>
        <dbReference type="Proteomes" id="UP001642409"/>
    </source>
</evidence>
<reference evidence="3" key="1">
    <citation type="submission" date="2023-06" db="EMBL/GenBank/DDBJ databases">
        <authorList>
            <person name="Kurt Z."/>
        </authorList>
    </citation>
    <scope>NUCLEOTIDE SEQUENCE</scope>
</reference>
<dbReference type="Proteomes" id="UP001642409">
    <property type="component" value="Unassembled WGS sequence"/>
</dbReference>
<evidence type="ECO:0000313" key="5">
    <source>
        <dbReference type="EMBL" id="CAL6038542.1"/>
    </source>
</evidence>
<protein>
    <submittedName>
        <fullName evidence="4">Hypothetical_protein</fullName>
    </submittedName>
</protein>
<name>A0AA86V198_9EUKA</name>
<accession>A0AA86V198</accession>
<keyword evidence="1" id="KW-0472">Membrane</keyword>
<feature type="transmembrane region" description="Helical" evidence="1">
    <location>
        <begin position="107"/>
        <end position="130"/>
    </location>
</feature>
<evidence type="ECO:0000256" key="1">
    <source>
        <dbReference type="SAM" id="Phobius"/>
    </source>
</evidence>
<keyword evidence="1" id="KW-0812">Transmembrane</keyword>